<feature type="chain" id="PRO_5010219407" evidence="1">
    <location>
        <begin position="17"/>
        <end position="95"/>
    </location>
</feature>
<dbReference type="RefSeq" id="XP_017304393.1">
    <property type="nucleotide sequence ID" value="XM_017448904.2"/>
</dbReference>
<dbReference type="AlphaFoldDB" id="A0A1S4EQD7"/>
<evidence type="ECO:0000256" key="1">
    <source>
        <dbReference type="SAM" id="SignalP"/>
    </source>
</evidence>
<name>A0A1S4EQD7_DIACI</name>
<reference evidence="3" key="1">
    <citation type="submission" date="2025-08" db="UniProtKB">
        <authorList>
            <consortium name="RefSeq"/>
        </authorList>
    </citation>
    <scope>IDENTIFICATION</scope>
</reference>
<keyword evidence="2" id="KW-1185">Reference proteome</keyword>
<evidence type="ECO:0000313" key="3">
    <source>
        <dbReference type="RefSeq" id="XP_017304393.1"/>
    </source>
</evidence>
<sequence>MKAFVCVLMIAAVVLAEDKKTSEKKSTKPSKNGKRGIFGEAYGFGAESYSLGGASDFALGEDLSSGLYSEGLSGLSGYAAGYSGAGYASAAGFGS</sequence>
<protein>
    <submittedName>
        <fullName evidence="3">Glycine-rich RNA-binding protein 3, mitochondrial-like</fullName>
    </submittedName>
</protein>
<evidence type="ECO:0000313" key="2">
    <source>
        <dbReference type="Proteomes" id="UP000079169"/>
    </source>
</evidence>
<dbReference type="KEGG" id="dci:108253994"/>
<gene>
    <name evidence="3" type="primary">LOC108253994</name>
</gene>
<dbReference type="PaxDb" id="121845-A0A1S4EQD7"/>
<accession>A0A1S4EQD7</accession>
<organism evidence="2 3">
    <name type="scientific">Diaphorina citri</name>
    <name type="common">Asian citrus psyllid</name>
    <dbReference type="NCBI Taxonomy" id="121845"/>
    <lineage>
        <taxon>Eukaryota</taxon>
        <taxon>Metazoa</taxon>
        <taxon>Ecdysozoa</taxon>
        <taxon>Arthropoda</taxon>
        <taxon>Hexapoda</taxon>
        <taxon>Insecta</taxon>
        <taxon>Pterygota</taxon>
        <taxon>Neoptera</taxon>
        <taxon>Paraneoptera</taxon>
        <taxon>Hemiptera</taxon>
        <taxon>Sternorrhyncha</taxon>
        <taxon>Psylloidea</taxon>
        <taxon>Psyllidae</taxon>
        <taxon>Diaphorininae</taxon>
        <taxon>Diaphorina</taxon>
    </lineage>
</organism>
<dbReference type="Proteomes" id="UP000079169">
    <property type="component" value="Unplaced"/>
</dbReference>
<proteinExistence type="predicted"/>
<dbReference type="GeneID" id="108253994"/>
<keyword evidence="1" id="KW-0732">Signal</keyword>
<feature type="non-terminal residue" evidence="3">
    <location>
        <position position="95"/>
    </location>
</feature>
<feature type="signal peptide" evidence="1">
    <location>
        <begin position="1"/>
        <end position="16"/>
    </location>
</feature>